<gene>
    <name evidence="2" type="ORF">A1O3_00196</name>
</gene>
<name>W9YQV5_9EURO</name>
<reference evidence="2 3" key="1">
    <citation type="submission" date="2013-03" db="EMBL/GenBank/DDBJ databases">
        <title>The Genome Sequence of Capronia epimyces CBS 606.96.</title>
        <authorList>
            <consortium name="The Broad Institute Genomics Platform"/>
            <person name="Cuomo C."/>
            <person name="de Hoog S."/>
            <person name="Gorbushina A."/>
            <person name="Walker B."/>
            <person name="Young S.K."/>
            <person name="Zeng Q."/>
            <person name="Gargeya S."/>
            <person name="Fitzgerald M."/>
            <person name="Haas B."/>
            <person name="Abouelleil A."/>
            <person name="Allen A.W."/>
            <person name="Alvarado L."/>
            <person name="Arachchi H.M."/>
            <person name="Berlin A.M."/>
            <person name="Chapman S.B."/>
            <person name="Gainer-Dewar J."/>
            <person name="Goldberg J."/>
            <person name="Griggs A."/>
            <person name="Gujja S."/>
            <person name="Hansen M."/>
            <person name="Howarth C."/>
            <person name="Imamovic A."/>
            <person name="Ireland A."/>
            <person name="Larimer J."/>
            <person name="McCowan C."/>
            <person name="Murphy C."/>
            <person name="Pearson M."/>
            <person name="Poon T.W."/>
            <person name="Priest M."/>
            <person name="Roberts A."/>
            <person name="Saif S."/>
            <person name="Shea T."/>
            <person name="Sisk P."/>
            <person name="Sykes S."/>
            <person name="Wortman J."/>
            <person name="Nusbaum C."/>
            <person name="Birren B."/>
        </authorList>
    </citation>
    <scope>NUCLEOTIDE SEQUENCE [LARGE SCALE GENOMIC DNA]</scope>
    <source>
        <strain evidence="2 3">CBS 606.96</strain>
    </source>
</reference>
<dbReference type="AlphaFoldDB" id="W9YQV5"/>
<evidence type="ECO:0000256" key="1">
    <source>
        <dbReference type="SAM" id="MobiDB-lite"/>
    </source>
</evidence>
<protein>
    <submittedName>
        <fullName evidence="2">Uncharacterized protein</fullName>
    </submittedName>
</protein>
<proteinExistence type="predicted"/>
<dbReference type="HOGENOM" id="CLU_2739782_0_0_1"/>
<accession>W9YQV5</accession>
<feature type="compositionally biased region" description="Acidic residues" evidence="1">
    <location>
        <begin position="32"/>
        <end position="46"/>
    </location>
</feature>
<organism evidence="2 3">
    <name type="scientific">Capronia epimyces CBS 606.96</name>
    <dbReference type="NCBI Taxonomy" id="1182542"/>
    <lineage>
        <taxon>Eukaryota</taxon>
        <taxon>Fungi</taxon>
        <taxon>Dikarya</taxon>
        <taxon>Ascomycota</taxon>
        <taxon>Pezizomycotina</taxon>
        <taxon>Eurotiomycetes</taxon>
        <taxon>Chaetothyriomycetidae</taxon>
        <taxon>Chaetothyriales</taxon>
        <taxon>Herpotrichiellaceae</taxon>
        <taxon>Capronia</taxon>
    </lineage>
</organism>
<dbReference type="EMBL" id="AMGY01000001">
    <property type="protein sequence ID" value="EXJ91646.1"/>
    <property type="molecule type" value="Genomic_DNA"/>
</dbReference>
<evidence type="ECO:0000313" key="2">
    <source>
        <dbReference type="EMBL" id="EXJ91646.1"/>
    </source>
</evidence>
<feature type="compositionally biased region" description="Basic and acidic residues" evidence="1">
    <location>
        <begin position="17"/>
        <end position="29"/>
    </location>
</feature>
<feature type="compositionally biased region" description="Polar residues" evidence="1">
    <location>
        <begin position="1"/>
        <end position="16"/>
    </location>
</feature>
<sequence>MSASTNGETLPQSGSEVTDKGKGKGKAVEQPDVGEEEDDSEEESAAEEVNPQYNGRHLICADVLLATATRS</sequence>
<dbReference type="GeneID" id="19164336"/>
<feature type="region of interest" description="Disordered" evidence="1">
    <location>
        <begin position="1"/>
        <end position="54"/>
    </location>
</feature>
<evidence type="ECO:0000313" key="3">
    <source>
        <dbReference type="Proteomes" id="UP000019478"/>
    </source>
</evidence>
<keyword evidence="3" id="KW-1185">Reference proteome</keyword>
<dbReference type="Proteomes" id="UP000019478">
    <property type="component" value="Unassembled WGS sequence"/>
</dbReference>
<dbReference type="RefSeq" id="XP_007728536.1">
    <property type="nucleotide sequence ID" value="XM_007730346.1"/>
</dbReference>
<dbReference type="OrthoDB" id="4121134at2759"/>
<comment type="caution">
    <text evidence="2">The sequence shown here is derived from an EMBL/GenBank/DDBJ whole genome shotgun (WGS) entry which is preliminary data.</text>
</comment>